<dbReference type="Proteomes" id="UP000827092">
    <property type="component" value="Unassembled WGS sequence"/>
</dbReference>
<organism evidence="2 3">
    <name type="scientific">Oedothorax gibbosus</name>
    <dbReference type="NCBI Taxonomy" id="931172"/>
    <lineage>
        <taxon>Eukaryota</taxon>
        <taxon>Metazoa</taxon>
        <taxon>Ecdysozoa</taxon>
        <taxon>Arthropoda</taxon>
        <taxon>Chelicerata</taxon>
        <taxon>Arachnida</taxon>
        <taxon>Araneae</taxon>
        <taxon>Araneomorphae</taxon>
        <taxon>Entelegynae</taxon>
        <taxon>Araneoidea</taxon>
        <taxon>Linyphiidae</taxon>
        <taxon>Erigoninae</taxon>
        <taxon>Oedothorax</taxon>
    </lineage>
</organism>
<feature type="chain" id="PRO_5043349983" evidence="1">
    <location>
        <begin position="23"/>
        <end position="93"/>
    </location>
</feature>
<reference evidence="2 3" key="1">
    <citation type="journal article" date="2022" name="Nat. Ecol. Evol.">
        <title>A masculinizing supergene underlies an exaggerated male reproductive morph in a spider.</title>
        <authorList>
            <person name="Hendrickx F."/>
            <person name="De Corte Z."/>
            <person name="Sonet G."/>
            <person name="Van Belleghem S.M."/>
            <person name="Kostlbacher S."/>
            <person name="Vangestel C."/>
        </authorList>
    </citation>
    <scope>NUCLEOTIDE SEQUENCE [LARGE SCALE GENOMIC DNA]</scope>
    <source>
        <strain evidence="2">W744_W776</strain>
    </source>
</reference>
<feature type="signal peptide" evidence="1">
    <location>
        <begin position="1"/>
        <end position="22"/>
    </location>
</feature>
<keyword evidence="1" id="KW-0732">Signal</keyword>
<evidence type="ECO:0000313" key="2">
    <source>
        <dbReference type="EMBL" id="KAG8180364.1"/>
    </source>
</evidence>
<comment type="caution">
    <text evidence="2">The sequence shown here is derived from an EMBL/GenBank/DDBJ whole genome shotgun (WGS) entry which is preliminary data.</text>
</comment>
<evidence type="ECO:0000256" key="1">
    <source>
        <dbReference type="SAM" id="SignalP"/>
    </source>
</evidence>
<dbReference type="AlphaFoldDB" id="A0AAV6U8H6"/>
<dbReference type="EMBL" id="JAFNEN010000566">
    <property type="protein sequence ID" value="KAG8180364.1"/>
    <property type="molecule type" value="Genomic_DNA"/>
</dbReference>
<name>A0AAV6U8H6_9ARAC</name>
<proteinExistence type="predicted"/>
<evidence type="ECO:0000313" key="3">
    <source>
        <dbReference type="Proteomes" id="UP000827092"/>
    </source>
</evidence>
<gene>
    <name evidence="2" type="ORF">JTE90_014243</name>
</gene>
<accession>A0AAV6U8H6</accession>
<protein>
    <submittedName>
        <fullName evidence="2">Uncharacterized protein</fullName>
    </submittedName>
</protein>
<keyword evidence="3" id="KW-1185">Reference proteome</keyword>
<sequence length="93" mass="9860">MNIKVRIFFLVVILSQLLTVYGAPPIPGNPMEAAAYIATAGAHMAAGMVSAGAQLAAGLVATSAKPSCGSGFSWSTNRIKRCCWWIDCAYMKY</sequence>